<feature type="signal peptide" evidence="8">
    <location>
        <begin position="1"/>
        <end position="21"/>
    </location>
</feature>
<protein>
    <recommendedName>
        <fullName evidence="9">Major facilitator superfamily (MFS) profile domain-containing protein</fullName>
    </recommendedName>
</protein>
<evidence type="ECO:0000313" key="10">
    <source>
        <dbReference type="EMBL" id="KAJ3707301.1"/>
    </source>
</evidence>
<feature type="transmembrane region" description="Helical" evidence="7">
    <location>
        <begin position="168"/>
        <end position="189"/>
    </location>
</feature>
<evidence type="ECO:0000256" key="1">
    <source>
        <dbReference type="ARBA" id="ARBA00004141"/>
    </source>
</evidence>
<keyword evidence="2" id="KW-0813">Transport</keyword>
<name>A0AAD6A064_9POAL</name>
<comment type="similarity">
    <text evidence="6">Belongs to the major facilitator superfamily. Spinster (TC 2.A.1.49) family.</text>
</comment>
<dbReference type="InterPro" id="IPR036259">
    <property type="entry name" value="MFS_trans_sf"/>
</dbReference>
<dbReference type="PANTHER" id="PTHR23505:SF52">
    <property type="entry name" value="MAJOR FACILITATOR SUPERFAMILY PROTEIN"/>
    <property type="match status" value="1"/>
</dbReference>
<dbReference type="Gene3D" id="1.20.1250.20">
    <property type="entry name" value="MFS general substrate transporter like domains"/>
    <property type="match status" value="1"/>
</dbReference>
<gene>
    <name evidence="10" type="ORF">LUZ61_011006</name>
</gene>
<dbReference type="CDD" id="cd17328">
    <property type="entry name" value="MFS_spinster_like"/>
    <property type="match status" value="1"/>
</dbReference>
<dbReference type="PANTHER" id="PTHR23505">
    <property type="entry name" value="SPINSTER"/>
    <property type="match status" value="1"/>
</dbReference>
<keyword evidence="11" id="KW-1185">Reference proteome</keyword>
<dbReference type="PROSITE" id="PS50850">
    <property type="entry name" value="MFS"/>
    <property type="match status" value="1"/>
</dbReference>
<proteinExistence type="inferred from homology"/>
<evidence type="ECO:0000313" key="11">
    <source>
        <dbReference type="Proteomes" id="UP001210211"/>
    </source>
</evidence>
<feature type="chain" id="PRO_5042164737" description="Major facilitator superfamily (MFS) profile domain-containing protein" evidence="8">
    <location>
        <begin position="22"/>
        <end position="484"/>
    </location>
</feature>
<evidence type="ECO:0000256" key="5">
    <source>
        <dbReference type="ARBA" id="ARBA00023136"/>
    </source>
</evidence>
<dbReference type="AlphaFoldDB" id="A0AAD6A064"/>
<dbReference type="GO" id="GO:0022857">
    <property type="term" value="F:transmembrane transporter activity"/>
    <property type="evidence" value="ECO:0007669"/>
    <property type="project" value="InterPro"/>
</dbReference>
<evidence type="ECO:0000256" key="8">
    <source>
        <dbReference type="SAM" id="SignalP"/>
    </source>
</evidence>
<dbReference type="EMBL" id="JAMRDG010000001">
    <property type="protein sequence ID" value="KAJ3707301.1"/>
    <property type="molecule type" value="Genomic_DNA"/>
</dbReference>
<accession>A0AAD6A064</accession>
<keyword evidence="5 7" id="KW-0472">Membrane</keyword>
<evidence type="ECO:0000256" key="4">
    <source>
        <dbReference type="ARBA" id="ARBA00022989"/>
    </source>
</evidence>
<feature type="transmembrane region" description="Helical" evidence="7">
    <location>
        <begin position="75"/>
        <end position="97"/>
    </location>
</feature>
<evidence type="ECO:0000259" key="9">
    <source>
        <dbReference type="PROSITE" id="PS50850"/>
    </source>
</evidence>
<feature type="transmembrane region" description="Helical" evidence="7">
    <location>
        <begin position="327"/>
        <end position="344"/>
    </location>
</feature>
<feature type="transmembrane region" description="Helical" evidence="7">
    <location>
        <begin position="134"/>
        <end position="156"/>
    </location>
</feature>
<feature type="domain" description="Major facilitator superfamily (MFS) profile" evidence="9">
    <location>
        <begin position="9"/>
        <end position="428"/>
    </location>
</feature>
<evidence type="ECO:0000256" key="2">
    <source>
        <dbReference type="ARBA" id="ARBA00022448"/>
    </source>
</evidence>
<keyword evidence="8" id="KW-0732">Signal</keyword>
<comment type="subcellular location">
    <subcellularLocation>
        <location evidence="1">Membrane</location>
        <topology evidence="1">Multi-pass membrane protein</topology>
    </subcellularLocation>
</comment>
<organism evidence="10 11">
    <name type="scientific">Rhynchospora tenuis</name>
    <dbReference type="NCBI Taxonomy" id="198213"/>
    <lineage>
        <taxon>Eukaryota</taxon>
        <taxon>Viridiplantae</taxon>
        <taxon>Streptophyta</taxon>
        <taxon>Embryophyta</taxon>
        <taxon>Tracheophyta</taxon>
        <taxon>Spermatophyta</taxon>
        <taxon>Magnoliopsida</taxon>
        <taxon>Liliopsida</taxon>
        <taxon>Poales</taxon>
        <taxon>Cyperaceae</taxon>
        <taxon>Cyperoideae</taxon>
        <taxon>Rhynchosporeae</taxon>
        <taxon>Rhynchospora</taxon>
    </lineage>
</organism>
<keyword evidence="4 7" id="KW-1133">Transmembrane helix</keyword>
<keyword evidence="3 7" id="KW-0812">Transmembrane</keyword>
<evidence type="ECO:0000256" key="7">
    <source>
        <dbReference type="SAM" id="Phobius"/>
    </source>
</evidence>
<sequence>MENMKLKTTLILVNLASIMQSADEMLLPAVYNEVGMTLHVTPTALGSLILFRSIIQASCYPPAAYIASRYSRTHIIALGAFLWAGATFLVGISSSFLQVAISRGLNGIGLALVVLACQSLLADCTEAESRGSAFGWLQFTSCIGTLLGGFVGILLAPTTVLGIAGWRITFHIAAIISTIVGSLVWVCAVDPNFPLNNVSRKQGTEKESTIDSVKDFLSEAKFVMQIPTFQIIVAQGIVGCFPWSALAFLSMWFELIGFSHVYTAILVTLFSVATSLGGLFGGKMGDFLAQHFPNGGRIVLSQISAGSAIPLGAVLLLALPYDPSTGVWHAIVIFVMGVTISWNASATNNPILAEIVPERSRTSIYALHSAFESTLASFAPPVVGILAEKLYGYKIRDSNMVNDPTISRQNAASLAKALYTLVAIPMVLCSSIYSFLYCSYPRDRERAQVYSLMALDDQQIELENPKIVNDDVQFGNFNTNFLTK</sequence>
<comment type="caution">
    <text evidence="10">The sequence shown here is derived from an EMBL/GenBank/DDBJ whole genome shotgun (WGS) entry which is preliminary data.</text>
</comment>
<dbReference type="InterPro" id="IPR044770">
    <property type="entry name" value="MFS_spinster-like"/>
</dbReference>
<dbReference type="InterPro" id="IPR020846">
    <property type="entry name" value="MFS_dom"/>
</dbReference>
<dbReference type="InterPro" id="IPR011701">
    <property type="entry name" value="MFS"/>
</dbReference>
<dbReference type="SUPFAM" id="SSF103473">
    <property type="entry name" value="MFS general substrate transporter"/>
    <property type="match status" value="1"/>
</dbReference>
<reference evidence="10 11" key="1">
    <citation type="journal article" date="2022" name="Cell">
        <title>Repeat-based holocentromeres influence genome architecture and karyotype evolution.</title>
        <authorList>
            <person name="Hofstatter P.G."/>
            <person name="Thangavel G."/>
            <person name="Lux T."/>
            <person name="Neumann P."/>
            <person name="Vondrak T."/>
            <person name="Novak P."/>
            <person name="Zhang M."/>
            <person name="Costa L."/>
            <person name="Castellani M."/>
            <person name="Scott A."/>
            <person name="Toegelov H."/>
            <person name="Fuchs J."/>
            <person name="Mata-Sucre Y."/>
            <person name="Dias Y."/>
            <person name="Vanzela A.L.L."/>
            <person name="Huettel B."/>
            <person name="Almeida C.C.S."/>
            <person name="Simkova H."/>
            <person name="Souza G."/>
            <person name="Pedrosa-Harand A."/>
            <person name="Macas J."/>
            <person name="Mayer K.F.X."/>
            <person name="Houben A."/>
            <person name="Marques A."/>
        </authorList>
    </citation>
    <scope>NUCLEOTIDE SEQUENCE [LARGE SCALE GENOMIC DNA]</scope>
    <source>
        <strain evidence="10">RhyTen1mFocal</strain>
    </source>
</reference>
<feature type="transmembrane region" description="Helical" evidence="7">
    <location>
        <begin position="259"/>
        <end position="282"/>
    </location>
</feature>
<dbReference type="GO" id="GO:0016020">
    <property type="term" value="C:membrane"/>
    <property type="evidence" value="ECO:0007669"/>
    <property type="project" value="UniProtKB-SubCell"/>
</dbReference>
<feature type="transmembrane region" description="Helical" evidence="7">
    <location>
        <begin position="303"/>
        <end position="321"/>
    </location>
</feature>
<evidence type="ECO:0000256" key="6">
    <source>
        <dbReference type="ARBA" id="ARBA00024338"/>
    </source>
</evidence>
<evidence type="ECO:0000256" key="3">
    <source>
        <dbReference type="ARBA" id="ARBA00022692"/>
    </source>
</evidence>
<dbReference type="Pfam" id="PF07690">
    <property type="entry name" value="MFS_1"/>
    <property type="match status" value="1"/>
</dbReference>
<feature type="transmembrane region" description="Helical" evidence="7">
    <location>
        <begin position="231"/>
        <end position="253"/>
    </location>
</feature>
<dbReference type="Proteomes" id="UP001210211">
    <property type="component" value="Unassembled WGS sequence"/>
</dbReference>
<feature type="transmembrane region" description="Helical" evidence="7">
    <location>
        <begin position="417"/>
        <end position="438"/>
    </location>
</feature>